<gene>
    <name evidence="2" type="primary">LOC106459883</name>
</gene>
<dbReference type="PANTHER" id="PTHR24559:SF435">
    <property type="entry name" value="RIBONUCLEASE H"/>
    <property type="match status" value="1"/>
</dbReference>
<dbReference type="GeneID" id="106459883"/>
<protein>
    <submittedName>
        <fullName evidence="2">Uncharacterized protein LOC106459883</fullName>
    </submittedName>
</protein>
<dbReference type="Proteomes" id="UP000694941">
    <property type="component" value="Unplaced"/>
</dbReference>
<evidence type="ECO:0000313" key="2">
    <source>
        <dbReference type="RefSeq" id="XP_013775009.1"/>
    </source>
</evidence>
<accession>A0ABM1B539</accession>
<name>A0ABM1B539_LIMPO</name>
<reference evidence="2" key="1">
    <citation type="submission" date="2025-08" db="UniProtKB">
        <authorList>
            <consortium name="RefSeq"/>
        </authorList>
    </citation>
    <scope>IDENTIFICATION</scope>
    <source>
        <tissue evidence="2">Muscle</tissue>
    </source>
</reference>
<proteinExistence type="predicted"/>
<organism evidence="1 2">
    <name type="scientific">Limulus polyphemus</name>
    <name type="common">Atlantic horseshoe crab</name>
    <dbReference type="NCBI Taxonomy" id="6850"/>
    <lineage>
        <taxon>Eukaryota</taxon>
        <taxon>Metazoa</taxon>
        <taxon>Ecdysozoa</taxon>
        <taxon>Arthropoda</taxon>
        <taxon>Chelicerata</taxon>
        <taxon>Merostomata</taxon>
        <taxon>Xiphosura</taxon>
        <taxon>Limulidae</taxon>
        <taxon>Limulus</taxon>
    </lineage>
</organism>
<dbReference type="SUPFAM" id="SSF56672">
    <property type="entry name" value="DNA/RNA polymerases"/>
    <property type="match status" value="1"/>
</dbReference>
<dbReference type="Gene3D" id="3.10.10.10">
    <property type="entry name" value="HIV Type 1 Reverse Transcriptase, subunit A, domain 1"/>
    <property type="match status" value="1"/>
</dbReference>
<dbReference type="RefSeq" id="XP_013775009.1">
    <property type="nucleotide sequence ID" value="XM_013919555.1"/>
</dbReference>
<sequence>MLHDLLIDYQNIVSCGPREFGQTYKLSPLIDAGDAVPILHLAIQLPLTEQENGFKETKAIIEQDTSSWASPIVLVKKKDRSTRFCVDYHMVNEVTKKDAYALPRTDSTSDALSGSKWFSTLEVDIDNCKPTKQVA</sequence>
<dbReference type="InterPro" id="IPR053134">
    <property type="entry name" value="RNA-dir_DNA_polymerase"/>
</dbReference>
<keyword evidence="1" id="KW-1185">Reference proteome</keyword>
<dbReference type="PANTHER" id="PTHR24559">
    <property type="entry name" value="TRANSPOSON TY3-I GAG-POL POLYPROTEIN"/>
    <property type="match status" value="1"/>
</dbReference>
<dbReference type="InterPro" id="IPR043502">
    <property type="entry name" value="DNA/RNA_pol_sf"/>
</dbReference>
<dbReference type="Gene3D" id="3.30.70.270">
    <property type="match status" value="1"/>
</dbReference>
<evidence type="ECO:0000313" key="1">
    <source>
        <dbReference type="Proteomes" id="UP000694941"/>
    </source>
</evidence>
<dbReference type="InterPro" id="IPR043128">
    <property type="entry name" value="Rev_trsase/Diguanyl_cyclase"/>
</dbReference>